<dbReference type="EMBL" id="JAKUCV010006705">
    <property type="protein sequence ID" value="KAJ4826323.1"/>
    <property type="molecule type" value="Genomic_DNA"/>
</dbReference>
<dbReference type="Proteomes" id="UP001141552">
    <property type="component" value="Unassembled WGS sequence"/>
</dbReference>
<organism evidence="4 5">
    <name type="scientific">Turnera subulata</name>
    <dbReference type="NCBI Taxonomy" id="218843"/>
    <lineage>
        <taxon>Eukaryota</taxon>
        <taxon>Viridiplantae</taxon>
        <taxon>Streptophyta</taxon>
        <taxon>Embryophyta</taxon>
        <taxon>Tracheophyta</taxon>
        <taxon>Spermatophyta</taxon>
        <taxon>Magnoliopsida</taxon>
        <taxon>eudicotyledons</taxon>
        <taxon>Gunneridae</taxon>
        <taxon>Pentapetalae</taxon>
        <taxon>rosids</taxon>
        <taxon>fabids</taxon>
        <taxon>Malpighiales</taxon>
        <taxon>Passifloraceae</taxon>
        <taxon>Turnera</taxon>
    </lineage>
</organism>
<dbReference type="AlphaFoldDB" id="A0A9Q0F7B2"/>
<sequence>MFTECVKERAMGGRAVMPYLLPLLPYAAMVAHNCLFTGLNYSSPTLAASINQLGPAFTFLLAVIFSSVDHTKERATICGNFPTSGDCYCGFFELHLPWRNTSCWKSREEKQIELNKAHQRQQVSSSEETPLLGSHRDV</sequence>
<keyword evidence="3" id="KW-0812">Transmembrane</keyword>
<comment type="subcellular location">
    <subcellularLocation>
        <location evidence="1">Membrane</location>
        <topology evidence="1">Multi-pass membrane protein</topology>
    </subcellularLocation>
</comment>
<protein>
    <submittedName>
        <fullName evidence="4">Uncharacterized protein</fullName>
    </submittedName>
</protein>
<reference evidence="4" key="1">
    <citation type="submission" date="2022-02" db="EMBL/GenBank/DDBJ databases">
        <authorList>
            <person name="Henning P.M."/>
            <person name="McCubbin A.G."/>
            <person name="Shore J.S."/>
        </authorList>
    </citation>
    <scope>NUCLEOTIDE SEQUENCE</scope>
    <source>
        <strain evidence="4">F60SS</strain>
        <tissue evidence="4">Leaves</tissue>
    </source>
</reference>
<evidence type="ECO:0000313" key="5">
    <source>
        <dbReference type="Proteomes" id="UP001141552"/>
    </source>
</evidence>
<evidence type="ECO:0000256" key="2">
    <source>
        <dbReference type="SAM" id="MobiDB-lite"/>
    </source>
</evidence>
<keyword evidence="5" id="KW-1185">Reference proteome</keyword>
<name>A0A9Q0F7B2_9ROSI</name>
<feature type="transmembrane region" description="Helical" evidence="3">
    <location>
        <begin position="45"/>
        <end position="65"/>
    </location>
</feature>
<keyword evidence="3" id="KW-1133">Transmembrane helix</keyword>
<reference evidence="4" key="2">
    <citation type="journal article" date="2023" name="Plants (Basel)">
        <title>Annotation of the Turnera subulata (Passifloraceae) Draft Genome Reveals the S-Locus Evolved after the Divergence of Turneroideae from Passifloroideae in a Stepwise Manner.</title>
        <authorList>
            <person name="Henning P.M."/>
            <person name="Roalson E.H."/>
            <person name="Mir W."/>
            <person name="McCubbin A.G."/>
            <person name="Shore J.S."/>
        </authorList>
    </citation>
    <scope>NUCLEOTIDE SEQUENCE</scope>
    <source>
        <strain evidence="4">F60SS</strain>
    </source>
</reference>
<gene>
    <name evidence="4" type="ORF">Tsubulata_042409</name>
</gene>
<dbReference type="InterPro" id="IPR037185">
    <property type="entry name" value="EmrE-like"/>
</dbReference>
<evidence type="ECO:0000313" key="4">
    <source>
        <dbReference type="EMBL" id="KAJ4826323.1"/>
    </source>
</evidence>
<accession>A0A9Q0F7B2</accession>
<keyword evidence="3" id="KW-0472">Membrane</keyword>
<evidence type="ECO:0000256" key="3">
    <source>
        <dbReference type="SAM" id="Phobius"/>
    </source>
</evidence>
<feature type="region of interest" description="Disordered" evidence="2">
    <location>
        <begin position="115"/>
        <end position="138"/>
    </location>
</feature>
<proteinExistence type="predicted"/>
<comment type="caution">
    <text evidence="4">The sequence shown here is derived from an EMBL/GenBank/DDBJ whole genome shotgun (WGS) entry which is preliminary data.</text>
</comment>
<feature type="transmembrane region" description="Helical" evidence="3">
    <location>
        <begin position="20"/>
        <end position="39"/>
    </location>
</feature>
<evidence type="ECO:0000256" key="1">
    <source>
        <dbReference type="ARBA" id="ARBA00004141"/>
    </source>
</evidence>
<dbReference type="OrthoDB" id="969332at2759"/>
<dbReference type="SUPFAM" id="SSF103481">
    <property type="entry name" value="Multidrug resistance efflux transporter EmrE"/>
    <property type="match status" value="1"/>
</dbReference>